<dbReference type="Proteomes" id="UP000735302">
    <property type="component" value="Unassembled WGS sequence"/>
</dbReference>
<organism evidence="2 3">
    <name type="scientific">Plakobranchus ocellatus</name>
    <dbReference type="NCBI Taxonomy" id="259542"/>
    <lineage>
        <taxon>Eukaryota</taxon>
        <taxon>Metazoa</taxon>
        <taxon>Spiralia</taxon>
        <taxon>Lophotrochozoa</taxon>
        <taxon>Mollusca</taxon>
        <taxon>Gastropoda</taxon>
        <taxon>Heterobranchia</taxon>
        <taxon>Euthyneura</taxon>
        <taxon>Panpulmonata</taxon>
        <taxon>Sacoglossa</taxon>
        <taxon>Placobranchoidea</taxon>
        <taxon>Plakobranchidae</taxon>
        <taxon>Plakobranchus</taxon>
    </lineage>
</organism>
<protein>
    <submittedName>
        <fullName evidence="2">Uncharacterized protein</fullName>
    </submittedName>
</protein>
<feature type="compositionally biased region" description="Polar residues" evidence="1">
    <location>
        <begin position="99"/>
        <end position="116"/>
    </location>
</feature>
<proteinExistence type="predicted"/>
<sequence>MLQRAAAVCKNSIGTRLNSALVAQWIVCPPLDLQGSFCGEFKPSNGDLAWRRARKPEITLLRTCDRQESSQDKIEKEKMGSSDRASHNNILNAAKYHRANQTSSDNNRLQSAWTTV</sequence>
<dbReference type="AlphaFoldDB" id="A0AAV4A419"/>
<comment type="caution">
    <text evidence="2">The sequence shown here is derived from an EMBL/GenBank/DDBJ whole genome shotgun (WGS) entry which is preliminary data.</text>
</comment>
<evidence type="ECO:0000256" key="1">
    <source>
        <dbReference type="SAM" id="MobiDB-lite"/>
    </source>
</evidence>
<accession>A0AAV4A419</accession>
<feature type="region of interest" description="Disordered" evidence="1">
    <location>
        <begin position="64"/>
        <end position="116"/>
    </location>
</feature>
<evidence type="ECO:0000313" key="3">
    <source>
        <dbReference type="Proteomes" id="UP000735302"/>
    </source>
</evidence>
<keyword evidence="3" id="KW-1185">Reference proteome</keyword>
<dbReference type="EMBL" id="BLXT01003294">
    <property type="protein sequence ID" value="GFO01426.1"/>
    <property type="molecule type" value="Genomic_DNA"/>
</dbReference>
<name>A0AAV4A419_9GAST</name>
<gene>
    <name evidence="2" type="ORF">PoB_002793100</name>
</gene>
<evidence type="ECO:0000313" key="2">
    <source>
        <dbReference type="EMBL" id="GFO01426.1"/>
    </source>
</evidence>
<reference evidence="2 3" key="1">
    <citation type="journal article" date="2021" name="Elife">
        <title>Chloroplast acquisition without the gene transfer in kleptoplastic sea slugs, Plakobranchus ocellatus.</title>
        <authorList>
            <person name="Maeda T."/>
            <person name="Takahashi S."/>
            <person name="Yoshida T."/>
            <person name="Shimamura S."/>
            <person name="Takaki Y."/>
            <person name="Nagai Y."/>
            <person name="Toyoda A."/>
            <person name="Suzuki Y."/>
            <person name="Arimoto A."/>
            <person name="Ishii H."/>
            <person name="Satoh N."/>
            <person name="Nishiyama T."/>
            <person name="Hasebe M."/>
            <person name="Maruyama T."/>
            <person name="Minagawa J."/>
            <person name="Obokata J."/>
            <person name="Shigenobu S."/>
        </authorList>
    </citation>
    <scope>NUCLEOTIDE SEQUENCE [LARGE SCALE GENOMIC DNA]</scope>
</reference>
<feature type="compositionally biased region" description="Basic and acidic residues" evidence="1">
    <location>
        <begin position="64"/>
        <end position="86"/>
    </location>
</feature>